<dbReference type="InterPro" id="IPR013039">
    <property type="entry name" value="DUF1588"/>
</dbReference>
<dbReference type="Pfam" id="PF07626">
    <property type="entry name" value="PSD3"/>
    <property type="match status" value="1"/>
</dbReference>
<protein>
    <recommendedName>
        <fullName evidence="10">Cytochrome c domain-containing protein</fullName>
    </recommendedName>
</protein>
<evidence type="ECO:0000259" key="4">
    <source>
        <dbReference type="Pfam" id="PF07624"/>
    </source>
</evidence>
<evidence type="ECO:0000259" key="7">
    <source>
        <dbReference type="Pfam" id="PF07631"/>
    </source>
</evidence>
<keyword evidence="1" id="KW-0349">Heme</keyword>
<sequence>MKALVPLLIFVGTTGLAQGQAPVESKAVVANAREEQAVSVQTRAKLEAAKKIIQSHCVECHGPKKQKGRFRIDDFALADLLDVQVDHLFEAIDKVRLQEMPPKEDSKISDEERQALLSGLEESLQLHKDRILDADMAGGRLPVRLTKKQFIRTTEKLLGVTMPMKAKSFLLEDAISEQGFDNNAVNLVMSPLNFEYFYNALEACLNEAIITPEEEMPTFTGIEIELYRNPNAKGLAVSRRLADKSSDRCLAFSAKAIPPSTQTINGKQYLCNLKQVQYRKEDLQADDPRGMKAIRKNLPALSIGVGFKDWSRYDVTELGYVLQPVWWKEEYGGGRQRACSPNLKVGLRKAIHPAGLYKISITACKGDDSPEHPLMQVLMGETGPIEYYASSILESPIVVDAPKGKFEVYEQWVDMASVSNVKEPRLHKKKPLGPGVVIYNETGNHSAETIEGTATKSSDWGDKVTKTPTLVVKRIKIEGPYFEGWPHRAHRNIFPEGETFQSKSETDRAKAIIANFAKKIATHGIPEDKQEAYHDLWKALRPDADSFETSIKDTLLAMASSHHYLYFRDPPDDRKSKAVRLSKIIKFLSNRKASSEEIQELIDLNLSEDQVVERIMDSPEFNSFIETYYSQWLDLTEGSKKGVEGRYSRHVKPYVLQEPYEFISYLYRENLSMMNLIHSDFLLLNVPLATYYGIPGVKSTGKLVKVDLPPDSHRGGVLTMALPMIAQAEDNGQSHPIRRGAWIVERILGRQLPPPPKTVKFPDPDSIPGFHSLSIKEQLKIHMTDESCAGCHKRVDPFGIPFENFDGYGQWRINVIERNAMLIKEVHQRGAANPSTNIQGVPIANAMDLKKYLLGKEEELGKSMIRHMLTYAVGKGISRTHDELIHDIYLPFKESGFQSRKLIHLIIQSPLF</sequence>
<dbReference type="SUPFAM" id="SSF46626">
    <property type="entry name" value="Cytochrome c"/>
    <property type="match status" value="1"/>
</dbReference>
<feature type="domain" description="DUF1585" evidence="4">
    <location>
        <begin position="840"/>
        <end position="912"/>
    </location>
</feature>
<dbReference type="GO" id="GO:0046872">
    <property type="term" value="F:metal ion binding"/>
    <property type="evidence" value="ECO:0007669"/>
    <property type="project" value="UniProtKB-KW"/>
</dbReference>
<dbReference type="EMBL" id="UINC01018221">
    <property type="protein sequence ID" value="SVA76338.1"/>
    <property type="molecule type" value="Genomic_DNA"/>
</dbReference>
<dbReference type="GO" id="GO:0009055">
    <property type="term" value="F:electron transfer activity"/>
    <property type="evidence" value="ECO:0007669"/>
    <property type="project" value="InterPro"/>
</dbReference>
<organism evidence="9">
    <name type="scientific">marine metagenome</name>
    <dbReference type="NCBI Taxonomy" id="408172"/>
    <lineage>
        <taxon>unclassified sequences</taxon>
        <taxon>metagenomes</taxon>
        <taxon>ecological metagenomes</taxon>
    </lineage>
</organism>
<dbReference type="AlphaFoldDB" id="A0A381YGX0"/>
<evidence type="ECO:0000259" key="6">
    <source>
        <dbReference type="Pfam" id="PF07627"/>
    </source>
</evidence>
<dbReference type="InterPro" id="IPR009056">
    <property type="entry name" value="Cyt_c-like_dom"/>
</dbReference>
<evidence type="ECO:0000313" key="9">
    <source>
        <dbReference type="EMBL" id="SVA76338.1"/>
    </source>
</evidence>
<dbReference type="Pfam" id="PF07627">
    <property type="entry name" value="PSCyt3"/>
    <property type="match status" value="1"/>
</dbReference>
<dbReference type="Gene3D" id="1.10.760.10">
    <property type="entry name" value="Cytochrome c-like domain"/>
    <property type="match status" value="1"/>
</dbReference>
<evidence type="ECO:0000259" key="5">
    <source>
        <dbReference type="Pfam" id="PF07626"/>
    </source>
</evidence>
<dbReference type="InterPro" id="IPR013036">
    <property type="entry name" value="DUF1587"/>
</dbReference>
<dbReference type="Pfam" id="PF13442">
    <property type="entry name" value="Cytochrome_CBB3"/>
    <property type="match status" value="1"/>
</dbReference>
<gene>
    <name evidence="9" type="ORF">METZ01_LOCUS129192</name>
</gene>
<dbReference type="Pfam" id="PF07631">
    <property type="entry name" value="PSD4"/>
    <property type="match status" value="1"/>
</dbReference>
<evidence type="ECO:0008006" key="10">
    <source>
        <dbReference type="Google" id="ProtNLM"/>
    </source>
</evidence>
<name>A0A381YGX0_9ZZZZ</name>
<evidence type="ECO:0000256" key="2">
    <source>
        <dbReference type="ARBA" id="ARBA00022723"/>
    </source>
</evidence>
<feature type="domain" description="DUF1592" evidence="7">
    <location>
        <begin position="610"/>
        <end position="694"/>
    </location>
</feature>
<dbReference type="GO" id="GO:0020037">
    <property type="term" value="F:heme binding"/>
    <property type="evidence" value="ECO:0007669"/>
    <property type="project" value="InterPro"/>
</dbReference>
<keyword evidence="3" id="KW-0408">Iron</keyword>
<feature type="domain" description="Cytochrome c" evidence="8">
    <location>
        <begin position="45"/>
        <end position="116"/>
    </location>
</feature>
<dbReference type="InterPro" id="IPR011478">
    <property type="entry name" value="DUF1585"/>
</dbReference>
<feature type="domain" description="DUF1587" evidence="5">
    <location>
        <begin position="144"/>
        <end position="209"/>
    </location>
</feature>
<keyword evidence="2" id="KW-0479">Metal-binding</keyword>
<dbReference type="InterPro" id="IPR013042">
    <property type="entry name" value="DUF1592"/>
</dbReference>
<evidence type="ECO:0000256" key="3">
    <source>
        <dbReference type="ARBA" id="ARBA00023004"/>
    </source>
</evidence>
<dbReference type="InterPro" id="IPR036909">
    <property type="entry name" value="Cyt_c-like_dom_sf"/>
</dbReference>
<reference evidence="9" key="1">
    <citation type="submission" date="2018-05" db="EMBL/GenBank/DDBJ databases">
        <authorList>
            <person name="Lanie J.A."/>
            <person name="Ng W.-L."/>
            <person name="Kazmierczak K.M."/>
            <person name="Andrzejewski T.M."/>
            <person name="Davidsen T.M."/>
            <person name="Wayne K.J."/>
            <person name="Tettelin H."/>
            <person name="Glass J.I."/>
            <person name="Rusch D."/>
            <person name="Podicherti R."/>
            <person name="Tsui H.-C.T."/>
            <person name="Winkler M.E."/>
        </authorList>
    </citation>
    <scope>NUCLEOTIDE SEQUENCE</scope>
</reference>
<proteinExistence type="predicted"/>
<evidence type="ECO:0000259" key="8">
    <source>
        <dbReference type="Pfam" id="PF13442"/>
    </source>
</evidence>
<evidence type="ECO:0000256" key="1">
    <source>
        <dbReference type="ARBA" id="ARBA00022617"/>
    </source>
</evidence>
<accession>A0A381YGX0</accession>
<dbReference type="Pfam" id="PF07624">
    <property type="entry name" value="PSD2"/>
    <property type="match status" value="1"/>
</dbReference>
<feature type="domain" description="DUF1588" evidence="6">
    <location>
        <begin position="714"/>
        <end position="812"/>
    </location>
</feature>